<comment type="caution">
    <text evidence="1">The sequence shown here is derived from an EMBL/GenBank/DDBJ whole genome shotgun (WGS) entry which is preliminary data.</text>
</comment>
<accession>A0A0F8ZSF0</accession>
<reference evidence="1" key="1">
    <citation type="journal article" date="2015" name="Nature">
        <title>Complex archaea that bridge the gap between prokaryotes and eukaryotes.</title>
        <authorList>
            <person name="Spang A."/>
            <person name="Saw J.H."/>
            <person name="Jorgensen S.L."/>
            <person name="Zaremba-Niedzwiedzka K."/>
            <person name="Martijn J."/>
            <person name="Lind A.E."/>
            <person name="van Eijk R."/>
            <person name="Schleper C."/>
            <person name="Guy L."/>
            <person name="Ettema T.J."/>
        </authorList>
    </citation>
    <scope>NUCLEOTIDE SEQUENCE</scope>
</reference>
<dbReference type="AlphaFoldDB" id="A0A0F8ZSF0"/>
<protein>
    <submittedName>
        <fullName evidence="1">Uncharacterized protein</fullName>
    </submittedName>
</protein>
<gene>
    <name evidence="1" type="ORF">LCGC14_2659030</name>
</gene>
<dbReference type="EMBL" id="LAZR01046319">
    <property type="protein sequence ID" value="KKK96812.1"/>
    <property type="molecule type" value="Genomic_DNA"/>
</dbReference>
<sequence>LVVCRVFVEELRKKPRTNVGAWLAQKMLIRNKDWKTATQ</sequence>
<feature type="non-terminal residue" evidence="1">
    <location>
        <position position="1"/>
    </location>
</feature>
<evidence type="ECO:0000313" key="1">
    <source>
        <dbReference type="EMBL" id="KKK96812.1"/>
    </source>
</evidence>
<name>A0A0F8ZSF0_9ZZZZ</name>
<proteinExistence type="predicted"/>
<organism evidence="1">
    <name type="scientific">marine sediment metagenome</name>
    <dbReference type="NCBI Taxonomy" id="412755"/>
    <lineage>
        <taxon>unclassified sequences</taxon>
        <taxon>metagenomes</taxon>
        <taxon>ecological metagenomes</taxon>
    </lineage>
</organism>